<dbReference type="GO" id="GO:0046872">
    <property type="term" value="F:metal ion binding"/>
    <property type="evidence" value="ECO:0007669"/>
    <property type="project" value="UniProtKB-KW"/>
</dbReference>
<proteinExistence type="inferred from homology"/>
<keyword evidence="2 8" id="KW-0808">Transferase</keyword>
<evidence type="ECO:0000256" key="3">
    <source>
        <dbReference type="ARBA" id="ARBA00022723"/>
    </source>
</evidence>
<feature type="domain" description="Polyphosphate kinase C-terminal" evidence="13">
    <location>
        <begin position="333"/>
        <end position="498"/>
    </location>
</feature>
<dbReference type="InterPro" id="IPR024953">
    <property type="entry name" value="PP_kinase_middle"/>
</dbReference>
<dbReference type="Pfam" id="PF13090">
    <property type="entry name" value="PP_kinase_C"/>
    <property type="match status" value="1"/>
</dbReference>
<name>A0A5S9QT16_9GAMM</name>
<comment type="PTM">
    <text evidence="8 9">An intermediate of this reaction is the autophosphorylated ppk in which a phosphate is covalently linked to a histidine residue through a N-P bond.</text>
</comment>
<dbReference type="GO" id="GO:0006799">
    <property type="term" value="P:polyphosphate biosynthetic process"/>
    <property type="evidence" value="ECO:0007669"/>
    <property type="project" value="UniProtKB-UniRule"/>
</dbReference>
<evidence type="ECO:0000259" key="12">
    <source>
        <dbReference type="Pfam" id="PF13090"/>
    </source>
</evidence>
<feature type="binding site" evidence="8">
    <location>
        <position position="45"/>
    </location>
    <ligand>
        <name>ATP</name>
        <dbReference type="ChEBI" id="CHEBI:30616"/>
    </ligand>
</feature>
<evidence type="ECO:0000256" key="4">
    <source>
        <dbReference type="ARBA" id="ARBA00022741"/>
    </source>
</evidence>
<keyword evidence="3 8" id="KW-0479">Metal-binding</keyword>
<keyword evidence="1 8" id="KW-0597">Phosphoprotein</keyword>
<evidence type="ECO:0000259" key="10">
    <source>
        <dbReference type="Pfam" id="PF02503"/>
    </source>
</evidence>
<dbReference type="Gene3D" id="3.30.870.10">
    <property type="entry name" value="Endonuclease Chain A"/>
    <property type="match status" value="2"/>
</dbReference>
<dbReference type="GO" id="GO:0005524">
    <property type="term" value="F:ATP binding"/>
    <property type="evidence" value="ECO:0007669"/>
    <property type="project" value="UniProtKB-KW"/>
</dbReference>
<dbReference type="CDD" id="cd09164">
    <property type="entry name" value="PLDc_EcPPK1_C1_like"/>
    <property type="match status" value="1"/>
</dbReference>
<dbReference type="InterPro" id="IPR025200">
    <property type="entry name" value="PPK_C_dom2"/>
</dbReference>
<dbReference type="Pfam" id="PF17941">
    <property type="entry name" value="PP_kinase_C_1"/>
    <property type="match status" value="1"/>
</dbReference>
<dbReference type="InterPro" id="IPR036832">
    <property type="entry name" value="PPK_N_dom_sf"/>
</dbReference>
<keyword evidence="7 8" id="KW-0460">Magnesium</keyword>
<evidence type="ECO:0000313" key="15">
    <source>
        <dbReference type="Proteomes" id="UP000434580"/>
    </source>
</evidence>
<dbReference type="Pfam" id="PF13089">
    <property type="entry name" value="PP_kinase_N"/>
    <property type="match status" value="1"/>
</dbReference>
<dbReference type="AlphaFoldDB" id="A0A5S9QT16"/>
<comment type="cofactor">
    <cofactor evidence="8">
        <name>Mg(2+)</name>
        <dbReference type="ChEBI" id="CHEBI:18420"/>
    </cofactor>
</comment>
<feature type="domain" description="Polyphosphate kinase N-terminal" evidence="11">
    <location>
        <begin position="7"/>
        <end position="109"/>
    </location>
</feature>
<dbReference type="Gene3D" id="1.20.58.310">
    <property type="entry name" value="Polyphosphate kinase N-terminal domain"/>
    <property type="match status" value="1"/>
</dbReference>
<dbReference type="InterPro" id="IPR003414">
    <property type="entry name" value="PP_kinase"/>
</dbReference>
<dbReference type="SUPFAM" id="SSF143724">
    <property type="entry name" value="PHP14-like"/>
    <property type="match status" value="1"/>
</dbReference>
<evidence type="ECO:0000259" key="13">
    <source>
        <dbReference type="Pfam" id="PF17941"/>
    </source>
</evidence>
<evidence type="ECO:0000256" key="9">
    <source>
        <dbReference type="RuleBase" id="RU003800"/>
    </source>
</evidence>
<dbReference type="NCBIfam" id="TIGR03705">
    <property type="entry name" value="poly_P_kin"/>
    <property type="match status" value="1"/>
</dbReference>
<dbReference type="FunFam" id="3.30.870.10:FF:000001">
    <property type="entry name" value="Polyphosphate kinase"/>
    <property type="match status" value="1"/>
</dbReference>
<sequence>MTEKRRFVDKELSWLSFNQRVLQEAANPEVPELQRLRYLGIYSNNLDEFFRVRVADVSRIVEFADKAETKERNRNLLEEIQSYSLELQEQFDATYLDVLKALHKRKIFIISETQLDKKQAHYLDNFVDEVLLPELHPVFLDASRRFPGAEDGSLYLAIKITSGGQVRYASIKVPTDRIDRFIEIPAPKGSRSRVFIVLENIIRFRLEKIFRAVVNIDSAEAYAFKLTLDAELELDEGINQSLINRMAQSLQKRRHADPERFVYDERMPEDMLKFLTKHIKLDKYDSLMPGSRYHNAKDFMGFPSVGPSYLEYRSLPTLPVPELAGTKHEVDNNIFDKIRQNDVLLYYPYHSFSTVTGLLKTAAIDPAVRSVQINLYRVAKNSRIVDALLNAKRNGKEVTAVVELQARFDEQANINWARRLTDGGVHVIFGVPGLKVHSKLISIARMEGNTLKYYSHIGTGNFNEKTSEIYTDLSLLTYNQEIGQDVANVFDFLTFNYRQYDYKHLLVSPHSNRAAIESLIQQEIDNAKQGKPAEIILKFNNLVDTRIVNLLYDASDAGVRVRVICRGMCSLTPGIQGVSENIEIISIVDRFLEHARIMICHNDGDPKYFISSADLMTRNLDHRVEVSVPVYDEKLKKRIQAIVDIQWCDNVKARLIDEGQTNKLRKLKINGKVRSQEVIHKYLETGKVPIAVQRTTSRLKKELKAQAKVRLADLKRQQKEERALEKQTKHDTKG</sequence>
<reference evidence="14 15" key="1">
    <citation type="submission" date="2019-11" db="EMBL/GenBank/DDBJ databases">
        <authorList>
            <person name="Holert J."/>
        </authorList>
    </citation>
    <scope>NUCLEOTIDE SEQUENCE [LARGE SCALE GENOMIC DNA]</scope>
    <source>
        <strain evidence="14">BC5_2</strain>
    </source>
</reference>
<gene>
    <name evidence="8 14" type="primary">ppk</name>
    <name evidence="14" type="ORF">DPBNPPHM_02793</name>
</gene>
<comment type="similarity">
    <text evidence="8 9">Belongs to the polyphosphate kinase 1 (PPK1) family.</text>
</comment>
<dbReference type="SUPFAM" id="SSF56024">
    <property type="entry name" value="Phospholipase D/nuclease"/>
    <property type="match status" value="2"/>
</dbReference>
<dbReference type="Proteomes" id="UP000434580">
    <property type="component" value="Unassembled WGS sequence"/>
</dbReference>
<dbReference type="GO" id="GO:0009358">
    <property type="term" value="C:polyphosphate kinase complex"/>
    <property type="evidence" value="ECO:0007669"/>
    <property type="project" value="InterPro"/>
</dbReference>
<comment type="catalytic activity">
    <reaction evidence="8 9">
        <text>[phosphate](n) + ATP = [phosphate](n+1) + ADP</text>
        <dbReference type="Rhea" id="RHEA:19573"/>
        <dbReference type="Rhea" id="RHEA-COMP:9859"/>
        <dbReference type="Rhea" id="RHEA-COMP:14280"/>
        <dbReference type="ChEBI" id="CHEBI:16838"/>
        <dbReference type="ChEBI" id="CHEBI:30616"/>
        <dbReference type="ChEBI" id="CHEBI:456216"/>
        <dbReference type="EC" id="2.7.4.1"/>
    </reaction>
</comment>
<dbReference type="EMBL" id="CACSII010000022">
    <property type="protein sequence ID" value="CAA0122030.1"/>
    <property type="molecule type" value="Genomic_DNA"/>
</dbReference>
<feature type="binding site" evidence="8">
    <location>
        <position position="566"/>
    </location>
    <ligand>
        <name>ATP</name>
        <dbReference type="ChEBI" id="CHEBI:30616"/>
    </ligand>
</feature>
<dbReference type="SUPFAM" id="SSF140356">
    <property type="entry name" value="PPK N-terminal domain-like"/>
    <property type="match status" value="1"/>
</dbReference>
<evidence type="ECO:0000256" key="6">
    <source>
        <dbReference type="ARBA" id="ARBA00022840"/>
    </source>
</evidence>
<evidence type="ECO:0000313" key="14">
    <source>
        <dbReference type="EMBL" id="CAA0122030.1"/>
    </source>
</evidence>
<feature type="binding site" evidence="8">
    <location>
        <position position="407"/>
    </location>
    <ligand>
        <name>Mg(2+)</name>
        <dbReference type="ChEBI" id="CHEBI:18420"/>
    </ligand>
</feature>
<keyword evidence="6 8" id="KW-0067">ATP-binding</keyword>
<dbReference type="Gene3D" id="3.30.1840.10">
    <property type="entry name" value="Polyphosphate kinase middle domain"/>
    <property type="match status" value="1"/>
</dbReference>
<dbReference type="InterPro" id="IPR025198">
    <property type="entry name" value="PPK_N_dom"/>
</dbReference>
<accession>A0A5S9QT16</accession>
<feature type="binding site" evidence="8">
    <location>
        <position position="594"/>
    </location>
    <ligand>
        <name>ATP</name>
        <dbReference type="ChEBI" id="CHEBI:30616"/>
    </ligand>
</feature>
<keyword evidence="5 8" id="KW-0418">Kinase</keyword>
<evidence type="ECO:0000256" key="1">
    <source>
        <dbReference type="ARBA" id="ARBA00022553"/>
    </source>
</evidence>
<dbReference type="Pfam" id="PF02503">
    <property type="entry name" value="PP_kinase"/>
    <property type="match status" value="1"/>
</dbReference>
<dbReference type="HAMAP" id="MF_00347">
    <property type="entry name" value="Polyphosphate_kinase"/>
    <property type="match status" value="1"/>
</dbReference>
<feature type="domain" description="Polyphosphate kinase middle" evidence="10">
    <location>
        <begin position="119"/>
        <end position="302"/>
    </location>
</feature>
<organism evidence="14 15">
    <name type="scientific">BD1-7 clade bacterium</name>
    <dbReference type="NCBI Taxonomy" id="2029982"/>
    <lineage>
        <taxon>Bacteria</taxon>
        <taxon>Pseudomonadati</taxon>
        <taxon>Pseudomonadota</taxon>
        <taxon>Gammaproteobacteria</taxon>
        <taxon>Cellvibrionales</taxon>
        <taxon>Spongiibacteraceae</taxon>
        <taxon>BD1-7 clade</taxon>
    </lineage>
</organism>
<evidence type="ECO:0000256" key="2">
    <source>
        <dbReference type="ARBA" id="ARBA00022679"/>
    </source>
</evidence>
<dbReference type="InterPro" id="IPR036830">
    <property type="entry name" value="PP_kinase_middle_dom_sf"/>
</dbReference>
<evidence type="ECO:0000256" key="5">
    <source>
        <dbReference type="ARBA" id="ARBA00022777"/>
    </source>
</evidence>
<feature type="domain" description="Polyphosphate kinase C-terminal" evidence="12">
    <location>
        <begin position="505"/>
        <end position="676"/>
    </location>
</feature>
<feature type="active site" description="Phosphohistidine intermediate" evidence="8">
    <location>
        <position position="437"/>
    </location>
</feature>
<dbReference type="NCBIfam" id="NF003917">
    <property type="entry name" value="PRK05443.1-1"/>
    <property type="match status" value="1"/>
</dbReference>
<dbReference type="InterPro" id="IPR041108">
    <property type="entry name" value="PP_kinase_C_1"/>
</dbReference>
<dbReference type="OrthoDB" id="9761456at2"/>
<protein>
    <recommendedName>
        <fullName evidence="8 9">Polyphosphate kinase</fullName>
        <ecNumber evidence="8 9">2.7.4.1</ecNumber>
    </recommendedName>
    <alternativeName>
        <fullName evidence="8">ATP-polyphosphate phosphotransferase</fullName>
    </alternativeName>
    <alternativeName>
        <fullName evidence="8">Polyphosphoric acid kinase</fullName>
    </alternativeName>
</protein>
<dbReference type="PIRSF" id="PIRSF015589">
    <property type="entry name" value="PP_kinase"/>
    <property type="match status" value="1"/>
</dbReference>
<dbReference type="PANTHER" id="PTHR30218:SF0">
    <property type="entry name" value="POLYPHOSPHATE KINASE"/>
    <property type="match status" value="1"/>
</dbReference>
<evidence type="ECO:0000256" key="8">
    <source>
        <dbReference type="HAMAP-Rule" id="MF_00347"/>
    </source>
</evidence>
<dbReference type="EC" id="2.7.4.1" evidence="8 9"/>
<dbReference type="GO" id="GO:0008976">
    <property type="term" value="F:polyphosphate kinase activity"/>
    <property type="evidence" value="ECO:0007669"/>
    <property type="project" value="UniProtKB-UniRule"/>
</dbReference>
<evidence type="ECO:0000259" key="11">
    <source>
        <dbReference type="Pfam" id="PF13089"/>
    </source>
</evidence>
<dbReference type="CDD" id="cd09167">
    <property type="entry name" value="PLDc_EcPPK1_C2_like"/>
    <property type="match status" value="1"/>
</dbReference>
<dbReference type="PANTHER" id="PTHR30218">
    <property type="entry name" value="POLYPHOSPHATE KINASE"/>
    <property type="match status" value="1"/>
</dbReference>
<evidence type="ECO:0000256" key="7">
    <source>
        <dbReference type="ARBA" id="ARBA00022842"/>
    </source>
</evidence>
<feature type="binding site" evidence="8">
    <location>
        <position position="470"/>
    </location>
    <ligand>
        <name>ATP</name>
        <dbReference type="ChEBI" id="CHEBI:30616"/>
    </ligand>
</feature>
<comment type="function">
    <text evidence="8 9">Catalyzes the reversible transfer of the terminal phosphate of ATP to form a long-chain polyphosphate (polyP).</text>
</comment>
<keyword evidence="4 8" id="KW-0547">Nucleotide-binding</keyword>
<feature type="binding site" evidence="8">
    <location>
        <position position="377"/>
    </location>
    <ligand>
        <name>Mg(2+)</name>
        <dbReference type="ChEBI" id="CHEBI:18420"/>
    </ligand>
</feature>